<dbReference type="UniPathway" id="UPA00053">
    <property type="reaction ID" value="UER00087"/>
</dbReference>
<dbReference type="InterPro" id="IPR013708">
    <property type="entry name" value="Shikimate_DH-bd_N"/>
</dbReference>
<dbReference type="PANTHER" id="PTHR21089:SF1">
    <property type="entry name" value="BIFUNCTIONAL 3-DEHYDROQUINATE DEHYDRATASE_SHIKIMATE DEHYDROGENASE, CHLOROPLASTIC"/>
    <property type="match status" value="1"/>
</dbReference>
<dbReference type="InterPro" id="IPR036291">
    <property type="entry name" value="NAD(P)-bd_dom_sf"/>
</dbReference>
<dbReference type="InterPro" id="IPR022893">
    <property type="entry name" value="Shikimate_DH_fam"/>
</dbReference>
<dbReference type="PANTHER" id="PTHR21089">
    <property type="entry name" value="SHIKIMATE DEHYDROGENASE"/>
    <property type="match status" value="1"/>
</dbReference>
<sequence>MNLEPQAASIVIDGKTQVIVLMAWPSTHIRTPGFFNALCAERGINAVMVPWAVRPEHLDAAWQGLRHIDNLAGIVLTIPHKQNAAPLCDSLEGDAGLLHVVNAVRRNADGTYTGRVYDGFGLVDGMLRRGIELAGKRVLLLGAGGAATAIALSIARHRVAQLTIANRSADKADRLATLVAHTTPGARIDSGPAKARGYDVIINATSLGMKPDDALPVDLDGMGADTVVAEVVMNPAQTSLLNEAAARGARIHHGEHMVTAQLESFVEFLLEAHR</sequence>
<name>A0A6P2GB19_9BURK</name>
<dbReference type="GO" id="GO:0005829">
    <property type="term" value="C:cytosol"/>
    <property type="evidence" value="ECO:0007669"/>
    <property type="project" value="TreeGrafter"/>
</dbReference>
<dbReference type="RefSeq" id="WP_174926632.1">
    <property type="nucleotide sequence ID" value="NZ_CABVLY010000011.1"/>
</dbReference>
<evidence type="ECO:0000256" key="4">
    <source>
        <dbReference type="ARBA" id="ARBA00023002"/>
    </source>
</evidence>
<dbReference type="GO" id="GO:0019632">
    <property type="term" value="P:shikimate metabolic process"/>
    <property type="evidence" value="ECO:0007669"/>
    <property type="project" value="TreeGrafter"/>
</dbReference>
<keyword evidence="5" id="KW-0057">Aromatic amino acid biosynthesis</keyword>
<evidence type="ECO:0000256" key="6">
    <source>
        <dbReference type="ARBA" id="ARBA00049442"/>
    </source>
</evidence>
<dbReference type="EMBL" id="JAFCIQ010000004">
    <property type="protein sequence ID" value="MBM2766293.1"/>
    <property type="molecule type" value="Genomic_DNA"/>
</dbReference>
<dbReference type="GO" id="GO:0009423">
    <property type="term" value="P:chorismate biosynthetic process"/>
    <property type="evidence" value="ECO:0007669"/>
    <property type="project" value="UniProtKB-UniPathway"/>
</dbReference>
<keyword evidence="4" id="KW-0560">Oxidoreductase</keyword>
<dbReference type="Proteomes" id="UP000755577">
    <property type="component" value="Unassembled WGS sequence"/>
</dbReference>
<dbReference type="InterPro" id="IPR006151">
    <property type="entry name" value="Shikm_DH/Glu-tRNA_Rdtase"/>
</dbReference>
<evidence type="ECO:0000256" key="2">
    <source>
        <dbReference type="ARBA" id="ARBA00012962"/>
    </source>
</evidence>
<dbReference type="Pfam" id="PF01488">
    <property type="entry name" value="Shikimate_DH"/>
    <property type="match status" value="1"/>
</dbReference>
<dbReference type="EMBL" id="CABVLY010000011">
    <property type="protein sequence ID" value="VVU50466.1"/>
    <property type="molecule type" value="Genomic_DNA"/>
</dbReference>
<keyword evidence="5" id="KW-0028">Amino-acid biosynthesis</keyword>
<evidence type="ECO:0000313" key="12">
    <source>
        <dbReference type="Proteomes" id="UP000755577"/>
    </source>
</evidence>
<dbReference type="GeneID" id="56501230"/>
<proteinExistence type="predicted"/>
<dbReference type="SUPFAM" id="SSF51735">
    <property type="entry name" value="NAD(P)-binding Rossmann-fold domains"/>
    <property type="match status" value="1"/>
</dbReference>
<comment type="catalytic activity">
    <reaction evidence="6">
        <text>shikimate + NADP(+) = 3-dehydroshikimate + NADPH + H(+)</text>
        <dbReference type="Rhea" id="RHEA:17737"/>
        <dbReference type="ChEBI" id="CHEBI:15378"/>
        <dbReference type="ChEBI" id="CHEBI:16630"/>
        <dbReference type="ChEBI" id="CHEBI:36208"/>
        <dbReference type="ChEBI" id="CHEBI:57783"/>
        <dbReference type="ChEBI" id="CHEBI:58349"/>
        <dbReference type="EC" id="1.1.1.25"/>
    </reaction>
</comment>
<gene>
    <name evidence="10" type="ORF">BAN20980_03182</name>
    <name evidence="9" type="ORF">JQK92_07610</name>
</gene>
<reference evidence="9 12" key="2">
    <citation type="submission" date="2021-02" db="EMBL/GenBank/DDBJ databases">
        <title>Draft genome of the type strains Burkholderia anthina DSM16086.</title>
        <authorList>
            <person name="Hertel R."/>
            <person name="Meissner J."/>
            <person name="Poehlein A."/>
            <person name="Daniel R."/>
            <person name="Commichau F.M."/>
        </authorList>
    </citation>
    <scope>NUCLEOTIDE SEQUENCE [LARGE SCALE GENOMIC DNA]</scope>
    <source>
        <strain evidence="9 12">DSM 16086</strain>
    </source>
</reference>
<dbReference type="EC" id="1.1.1.25" evidence="2"/>
<feature type="domain" description="Shikimate dehydrogenase substrate binding N-terminal" evidence="8">
    <location>
        <begin position="22"/>
        <end position="104"/>
    </location>
</feature>
<evidence type="ECO:0000256" key="5">
    <source>
        <dbReference type="ARBA" id="ARBA00023141"/>
    </source>
</evidence>
<evidence type="ECO:0000256" key="1">
    <source>
        <dbReference type="ARBA" id="ARBA00004871"/>
    </source>
</evidence>
<evidence type="ECO:0000313" key="9">
    <source>
        <dbReference type="EMBL" id="MBM2766293.1"/>
    </source>
</evidence>
<accession>A0A6P2GB19</accession>
<dbReference type="Pfam" id="PF08501">
    <property type="entry name" value="Shikimate_dh_N"/>
    <property type="match status" value="1"/>
</dbReference>
<dbReference type="GO" id="GO:0004764">
    <property type="term" value="F:shikimate 3-dehydrogenase (NADP+) activity"/>
    <property type="evidence" value="ECO:0007669"/>
    <property type="project" value="UniProtKB-EC"/>
</dbReference>
<keyword evidence="12" id="KW-1185">Reference proteome</keyword>
<evidence type="ECO:0000259" key="7">
    <source>
        <dbReference type="Pfam" id="PF01488"/>
    </source>
</evidence>
<evidence type="ECO:0000256" key="3">
    <source>
        <dbReference type="ARBA" id="ARBA00022857"/>
    </source>
</evidence>
<dbReference type="GO" id="GO:0009073">
    <property type="term" value="P:aromatic amino acid family biosynthetic process"/>
    <property type="evidence" value="ECO:0007669"/>
    <property type="project" value="UniProtKB-KW"/>
</dbReference>
<evidence type="ECO:0000313" key="11">
    <source>
        <dbReference type="Proteomes" id="UP000494201"/>
    </source>
</evidence>
<dbReference type="AlphaFoldDB" id="A0A6P2GB19"/>
<organism evidence="10 11">
    <name type="scientific">Burkholderia anthina</name>
    <dbReference type="NCBI Taxonomy" id="179879"/>
    <lineage>
        <taxon>Bacteria</taxon>
        <taxon>Pseudomonadati</taxon>
        <taxon>Pseudomonadota</taxon>
        <taxon>Betaproteobacteria</taxon>
        <taxon>Burkholderiales</taxon>
        <taxon>Burkholderiaceae</taxon>
        <taxon>Burkholderia</taxon>
        <taxon>Burkholderia cepacia complex</taxon>
    </lineage>
</organism>
<comment type="pathway">
    <text evidence="1">Metabolic intermediate biosynthesis; chorismate biosynthesis; chorismate from D-erythrose 4-phosphate and phosphoenolpyruvate: step 4/7.</text>
</comment>
<evidence type="ECO:0000259" key="8">
    <source>
        <dbReference type="Pfam" id="PF08501"/>
    </source>
</evidence>
<reference evidence="10 11" key="1">
    <citation type="submission" date="2019-09" db="EMBL/GenBank/DDBJ databases">
        <authorList>
            <person name="Depoorter E."/>
        </authorList>
    </citation>
    <scope>NUCLEOTIDE SEQUENCE [LARGE SCALE GENOMIC DNA]</scope>
    <source>
        <strain evidence="10">LMG 20980</strain>
    </source>
</reference>
<keyword evidence="3" id="KW-0521">NADP</keyword>
<dbReference type="Gene3D" id="3.40.50.720">
    <property type="entry name" value="NAD(P)-binding Rossmann-like Domain"/>
    <property type="match status" value="1"/>
</dbReference>
<dbReference type="GO" id="GO:0050661">
    <property type="term" value="F:NADP binding"/>
    <property type="evidence" value="ECO:0007669"/>
    <property type="project" value="TreeGrafter"/>
</dbReference>
<protein>
    <recommendedName>
        <fullName evidence="2">shikimate dehydrogenase (NADP(+))</fullName>
        <ecNumber evidence="2">1.1.1.25</ecNumber>
    </recommendedName>
</protein>
<dbReference type="SUPFAM" id="SSF53223">
    <property type="entry name" value="Aminoacid dehydrogenase-like, N-terminal domain"/>
    <property type="match status" value="1"/>
</dbReference>
<dbReference type="InterPro" id="IPR046346">
    <property type="entry name" value="Aminoacid_DH-like_N_sf"/>
</dbReference>
<dbReference type="Proteomes" id="UP000494201">
    <property type="component" value="Unassembled WGS sequence"/>
</dbReference>
<evidence type="ECO:0000313" key="10">
    <source>
        <dbReference type="EMBL" id="VVU50466.1"/>
    </source>
</evidence>
<dbReference type="CDD" id="cd01065">
    <property type="entry name" value="NAD_bind_Shikimate_DH"/>
    <property type="match status" value="1"/>
</dbReference>
<feature type="domain" description="Quinate/shikimate 5-dehydrogenase/glutamyl-tRNA reductase" evidence="7">
    <location>
        <begin position="132"/>
        <end position="206"/>
    </location>
</feature>
<dbReference type="Gene3D" id="3.40.50.10860">
    <property type="entry name" value="Leucine Dehydrogenase, chain A, domain 1"/>
    <property type="match status" value="1"/>
</dbReference>